<accession>A0A8T0I6K8</accession>
<dbReference type="EMBL" id="CM026424">
    <property type="protein sequence ID" value="KAG0578636.1"/>
    <property type="molecule type" value="Genomic_DNA"/>
</dbReference>
<dbReference type="InterPro" id="IPR036249">
    <property type="entry name" value="Thioredoxin-like_sf"/>
</dbReference>
<reference evidence="3" key="1">
    <citation type="submission" date="2020-06" db="EMBL/GenBank/DDBJ databases">
        <title>WGS assembly of Ceratodon purpureus strain R40.</title>
        <authorList>
            <person name="Carey S.B."/>
            <person name="Jenkins J."/>
            <person name="Shu S."/>
            <person name="Lovell J.T."/>
            <person name="Sreedasyam A."/>
            <person name="Maumus F."/>
            <person name="Tiley G.P."/>
            <person name="Fernandez-Pozo N."/>
            <person name="Barry K."/>
            <person name="Chen C."/>
            <person name="Wang M."/>
            <person name="Lipzen A."/>
            <person name="Daum C."/>
            <person name="Saski C.A."/>
            <person name="Payton A.C."/>
            <person name="Mcbreen J.C."/>
            <person name="Conrad R.E."/>
            <person name="Kollar L.M."/>
            <person name="Olsson S."/>
            <person name="Huttunen S."/>
            <person name="Landis J.B."/>
            <person name="Wickett N.J."/>
            <person name="Johnson M.G."/>
            <person name="Rensing S.A."/>
            <person name="Grimwood J."/>
            <person name="Schmutz J."/>
            <person name="Mcdaniel S.F."/>
        </authorList>
    </citation>
    <scope>NUCLEOTIDE SEQUENCE</scope>
    <source>
        <strain evidence="3">R40</strain>
    </source>
</reference>
<feature type="region of interest" description="Disordered" evidence="1">
    <location>
        <begin position="378"/>
        <end position="405"/>
    </location>
</feature>
<feature type="region of interest" description="Disordered" evidence="1">
    <location>
        <begin position="178"/>
        <end position="199"/>
    </location>
</feature>
<dbReference type="AlphaFoldDB" id="A0A8T0I6K8"/>
<dbReference type="SUPFAM" id="SSF52833">
    <property type="entry name" value="Thioredoxin-like"/>
    <property type="match status" value="1"/>
</dbReference>
<dbReference type="Proteomes" id="UP000822688">
    <property type="component" value="Chromosome 4"/>
</dbReference>
<proteinExistence type="predicted"/>
<feature type="region of interest" description="Disordered" evidence="1">
    <location>
        <begin position="1"/>
        <end position="33"/>
    </location>
</feature>
<sequence>MGCTASRDGSAFSERDRERFGSRRRLGKSSSFTALRSSKPRDLHYDYHVVALTSSTYGLMKLLESENVNEHLASVIGGKGSEKSSEPVPAYTKMRKADSMPTVRESGRPKTWTDMAMATSVGSVSRFKLEQLRREQIEAKFPLNPKIPEEAPEAPLTPPSTTETINTWELMEGLDDQITPQTPPSTTTINSSRDPAIEDLPSRPVVRHTLTRSRSLNAVDVLRTSKDGGNISDLINVDSTSSVTQISTNNGYSHSNKGSIDFSSRGSMDFSSTGFPLEFSQRMSGELRNSGLPMDYQGHSGPLSSAMEFAHRYSGPLSNAGLPNGQVMGIPVGQQFQPVFPTVSDNSSHVEDSNLFDPDILATFQDLVAEERTTSSEDDWCHIRSSDGEVSTSGSTADDDSPWANSKGQFGVSANICDSSRMDSHSGTYGPRRMSFAKVAPVEDPEKSRFRAILDPLMKYEEKCPPGGDHRVVLYLTSLRGIRKTFEDCHSLRMILQSFPVWVDERDVSMHAEFRHELKELVGGPVIVPRVFIKGRYIGGSDEVRRLHEDGKLGELLNDLPVVHFRKPCDGCGGVRFVPCPECSGSCKIITDANEVARCPDCNENGLIRCPVCF</sequence>
<evidence type="ECO:0000256" key="1">
    <source>
        <dbReference type="SAM" id="MobiDB-lite"/>
    </source>
</evidence>
<dbReference type="Pfam" id="PF00462">
    <property type="entry name" value="Glutaredoxin"/>
    <property type="match status" value="1"/>
</dbReference>
<comment type="caution">
    <text evidence="3">The sequence shown here is derived from an EMBL/GenBank/DDBJ whole genome shotgun (WGS) entry which is preliminary data.</text>
</comment>
<dbReference type="CDD" id="cd03031">
    <property type="entry name" value="GRX_GRX_like"/>
    <property type="match status" value="1"/>
</dbReference>
<evidence type="ECO:0000313" key="4">
    <source>
        <dbReference type="Proteomes" id="UP000822688"/>
    </source>
</evidence>
<keyword evidence="4" id="KW-1185">Reference proteome</keyword>
<evidence type="ECO:0000313" key="3">
    <source>
        <dbReference type="EMBL" id="KAG0578635.1"/>
    </source>
</evidence>
<dbReference type="PANTHER" id="PTHR45669">
    <property type="entry name" value="GLUTAREDOXIN DOMAIN-CONTAINING CYSTEINE-RICH PROTEIN CG12206-RELATED"/>
    <property type="match status" value="1"/>
</dbReference>
<feature type="compositionally biased region" description="Basic and acidic residues" evidence="1">
    <location>
        <begin position="378"/>
        <end position="387"/>
    </location>
</feature>
<organism evidence="3 4">
    <name type="scientific">Ceratodon purpureus</name>
    <name type="common">Fire moss</name>
    <name type="synonym">Dicranum purpureum</name>
    <dbReference type="NCBI Taxonomy" id="3225"/>
    <lineage>
        <taxon>Eukaryota</taxon>
        <taxon>Viridiplantae</taxon>
        <taxon>Streptophyta</taxon>
        <taxon>Embryophyta</taxon>
        <taxon>Bryophyta</taxon>
        <taxon>Bryophytina</taxon>
        <taxon>Bryopsida</taxon>
        <taxon>Dicranidae</taxon>
        <taxon>Pseudoditrichales</taxon>
        <taxon>Ditrichaceae</taxon>
        <taxon>Ceratodon</taxon>
    </lineage>
</organism>
<dbReference type="Gene3D" id="3.40.30.10">
    <property type="entry name" value="Glutaredoxin"/>
    <property type="match status" value="1"/>
</dbReference>
<dbReference type="PROSITE" id="PS51354">
    <property type="entry name" value="GLUTAREDOXIN_2"/>
    <property type="match status" value="1"/>
</dbReference>
<dbReference type="EMBL" id="CM026424">
    <property type="protein sequence ID" value="KAG0578635.1"/>
    <property type="molecule type" value="Genomic_DNA"/>
</dbReference>
<feature type="compositionally biased region" description="Low complexity" evidence="1">
    <location>
        <begin position="178"/>
        <end position="192"/>
    </location>
</feature>
<dbReference type="PANTHER" id="PTHR45669:SF22">
    <property type="entry name" value="GLUTAREDOXIN DOMAIN-CONTAINING CYSTEINE-RICH PROTEIN CG12206-RELATED"/>
    <property type="match status" value="1"/>
</dbReference>
<feature type="domain" description="Glutaredoxin" evidence="2">
    <location>
        <begin position="473"/>
        <end position="538"/>
    </location>
</feature>
<dbReference type="EMBL" id="CM026424">
    <property type="protein sequence ID" value="KAG0578634.1"/>
    <property type="molecule type" value="Genomic_DNA"/>
</dbReference>
<gene>
    <name evidence="3" type="ORF">KC19_4G038100</name>
</gene>
<protein>
    <recommendedName>
        <fullName evidence="2">Glutaredoxin domain-containing protein</fullName>
    </recommendedName>
</protein>
<evidence type="ECO:0000259" key="2">
    <source>
        <dbReference type="Pfam" id="PF00462"/>
    </source>
</evidence>
<dbReference type="InterPro" id="IPR002109">
    <property type="entry name" value="Glutaredoxin"/>
</dbReference>
<name>A0A8T0I6K8_CERPU</name>
<dbReference type="Pfam" id="PF23733">
    <property type="entry name" value="GRXCR1-2_C"/>
    <property type="match status" value="1"/>
</dbReference>